<reference evidence="1 2" key="1">
    <citation type="journal article" date="2019" name="Sci. Rep.">
        <title>Extended insight into the Mycobacterium chelonae-abscessus complex through whole genome sequencing of Mycobacterium salmoniphilum outbreak and Mycobacterium salmoniphilum-like strains.</title>
        <authorList>
            <person name="Behra P.R.K."/>
            <person name="Das S."/>
            <person name="Pettersson B.M.F."/>
            <person name="Shirreff L."/>
            <person name="DuCote T."/>
            <person name="Jacobsson K.G."/>
            <person name="Ennis D.G."/>
            <person name="Kirsebom L.A."/>
        </authorList>
    </citation>
    <scope>NUCLEOTIDE SEQUENCE [LARGE SCALE GENOMIC DNA]</scope>
    <source>
        <strain evidence="1 2">DE 4585</strain>
    </source>
</reference>
<dbReference type="Proteomes" id="UP000295117">
    <property type="component" value="Unassembled WGS sequence"/>
</dbReference>
<gene>
    <name evidence="1" type="ORF">DE4585_00067</name>
</gene>
<accession>A0A4R8S5X6</accession>
<name>A0A4R8S5X6_9MYCO</name>
<evidence type="ECO:0000313" key="1">
    <source>
        <dbReference type="EMBL" id="TDZ87080.1"/>
    </source>
</evidence>
<sequence length="86" mass="9809">MGRAERSHSFPKSVGHSARLYNLLSCYWHQHRTFSAHASLTWHDVMPVTITAASDYGGNRRAEVTFKYWSVDGKCARQQGIPSDQR</sequence>
<proteinExistence type="predicted"/>
<organism evidence="1 2">
    <name type="scientific">Mycobacteroides salmoniphilum</name>
    <dbReference type="NCBI Taxonomy" id="404941"/>
    <lineage>
        <taxon>Bacteria</taxon>
        <taxon>Bacillati</taxon>
        <taxon>Actinomycetota</taxon>
        <taxon>Actinomycetes</taxon>
        <taxon>Mycobacteriales</taxon>
        <taxon>Mycobacteriaceae</taxon>
        <taxon>Mycobacteroides</taxon>
    </lineage>
</organism>
<dbReference type="AlphaFoldDB" id="A0A4R8S5X6"/>
<protein>
    <submittedName>
        <fullName evidence="1">Uncharacterized protein</fullName>
    </submittedName>
</protein>
<dbReference type="EMBL" id="PECH01000001">
    <property type="protein sequence ID" value="TDZ87080.1"/>
    <property type="molecule type" value="Genomic_DNA"/>
</dbReference>
<comment type="caution">
    <text evidence="1">The sequence shown here is derived from an EMBL/GenBank/DDBJ whole genome shotgun (WGS) entry which is preliminary data.</text>
</comment>
<evidence type="ECO:0000313" key="2">
    <source>
        <dbReference type="Proteomes" id="UP000295117"/>
    </source>
</evidence>